<evidence type="ECO:0000256" key="2">
    <source>
        <dbReference type="ARBA" id="ARBA00007362"/>
    </source>
</evidence>
<feature type="transmembrane region" description="Helical" evidence="6">
    <location>
        <begin position="270"/>
        <end position="289"/>
    </location>
</feature>
<feature type="transmembrane region" description="Helical" evidence="6">
    <location>
        <begin position="12"/>
        <end position="36"/>
    </location>
</feature>
<evidence type="ECO:0000256" key="6">
    <source>
        <dbReference type="SAM" id="Phobius"/>
    </source>
</evidence>
<dbReference type="InterPro" id="IPR037185">
    <property type="entry name" value="EmrE-like"/>
</dbReference>
<sequence>MLSVASAKSHPLLARLGPVVLLIVAMCSIQSGAAIARSLFDVIGASGMTSIRLILAAGLMLIFLRPWRRPVSRRAWKAIVIYGVAMGCMNFLLYQALQTVPLGIAVALEFTGPLMVAMLASRRMLDLLWIAFAVAGLVVLLLPGGATSTAIDPYGALCALGAGVCWALYILFGQKAGSGNGTQSAALGITVAAVAVAPIGVVDTGTALLAPAILPLALAVAILSTALPYTLEMIALPRLPTQTFGTLMSLEPAVGALAGLLFLGQQLHQLQWLAIGAIIVASIGTTLTGRRRVPATEASVRE</sequence>
<evidence type="ECO:0000256" key="5">
    <source>
        <dbReference type="ARBA" id="ARBA00023136"/>
    </source>
</evidence>
<evidence type="ECO:0000256" key="1">
    <source>
        <dbReference type="ARBA" id="ARBA00004141"/>
    </source>
</evidence>
<dbReference type="EMBL" id="RBIN01000012">
    <property type="protein sequence ID" value="RKQ95720.1"/>
    <property type="molecule type" value="Genomic_DNA"/>
</dbReference>
<proteinExistence type="inferred from homology"/>
<dbReference type="Proteomes" id="UP000281975">
    <property type="component" value="Unassembled WGS sequence"/>
</dbReference>
<evidence type="ECO:0000313" key="8">
    <source>
        <dbReference type="EMBL" id="RKQ95720.1"/>
    </source>
</evidence>
<dbReference type="GO" id="GO:0016020">
    <property type="term" value="C:membrane"/>
    <property type="evidence" value="ECO:0007669"/>
    <property type="project" value="UniProtKB-SubCell"/>
</dbReference>
<dbReference type="AlphaFoldDB" id="A0A420WSH8"/>
<dbReference type="PANTHER" id="PTHR32322:SF2">
    <property type="entry name" value="EAMA DOMAIN-CONTAINING PROTEIN"/>
    <property type="match status" value="1"/>
</dbReference>
<gene>
    <name evidence="8" type="ORF">C7446_3235</name>
</gene>
<keyword evidence="3 6" id="KW-0812">Transmembrane</keyword>
<dbReference type="PANTHER" id="PTHR32322">
    <property type="entry name" value="INNER MEMBRANE TRANSPORTER"/>
    <property type="match status" value="1"/>
</dbReference>
<accession>A0A420WSH8</accession>
<feature type="transmembrane region" description="Helical" evidence="6">
    <location>
        <begin position="42"/>
        <end position="64"/>
    </location>
</feature>
<feature type="transmembrane region" description="Helical" evidence="6">
    <location>
        <begin position="127"/>
        <end position="148"/>
    </location>
</feature>
<evidence type="ECO:0000313" key="9">
    <source>
        <dbReference type="Proteomes" id="UP000281975"/>
    </source>
</evidence>
<keyword evidence="9" id="KW-1185">Reference proteome</keyword>
<feature type="transmembrane region" description="Helical" evidence="6">
    <location>
        <begin position="154"/>
        <end position="172"/>
    </location>
</feature>
<comment type="subcellular location">
    <subcellularLocation>
        <location evidence="1">Membrane</location>
        <topology evidence="1">Multi-pass membrane protein</topology>
    </subcellularLocation>
</comment>
<feature type="transmembrane region" description="Helical" evidence="6">
    <location>
        <begin position="100"/>
        <end position="120"/>
    </location>
</feature>
<keyword evidence="5 6" id="KW-0472">Membrane</keyword>
<dbReference type="InterPro" id="IPR000620">
    <property type="entry name" value="EamA_dom"/>
</dbReference>
<comment type="similarity">
    <text evidence="2">Belongs to the EamA transporter family.</text>
</comment>
<feature type="transmembrane region" description="Helical" evidence="6">
    <location>
        <begin position="243"/>
        <end position="264"/>
    </location>
</feature>
<evidence type="ECO:0000256" key="4">
    <source>
        <dbReference type="ARBA" id="ARBA00022989"/>
    </source>
</evidence>
<evidence type="ECO:0000256" key="3">
    <source>
        <dbReference type="ARBA" id="ARBA00022692"/>
    </source>
</evidence>
<feature type="transmembrane region" description="Helical" evidence="6">
    <location>
        <begin position="184"/>
        <end position="202"/>
    </location>
</feature>
<feature type="domain" description="EamA" evidence="7">
    <location>
        <begin position="154"/>
        <end position="285"/>
    </location>
</feature>
<keyword evidence="4 6" id="KW-1133">Transmembrane helix</keyword>
<dbReference type="SUPFAM" id="SSF103481">
    <property type="entry name" value="Multidrug resistance efflux transporter EmrE"/>
    <property type="match status" value="2"/>
</dbReference>
<name>A0A420WSH8_9GAMM</name>
<feature type="transmembrane region" description="Helical" evidence="6">
    <location>
        <begin position="208"/>
        <end position="231"/>
    </location>
</feature>
<reference evidence="8 9" key="1">
    <citation type="submission" date="2018-10" db="EMBL/GenBank/DDBJ databases">
        <title>Genomic Encyclopedia of Type Strains, Phase IV (KMG-IV): sequencing the most valuable type-strain genomes for metagenomic binning, comparative biology and taxonomic classification.</title>
        <authorList>
            <person name="Goeker M."/>
        </authorList>
    </citation>
    <scope>NUCLEOTIDE SEQUENCE [LARGE SCALE GENOMIC DNA]</scope>
    <source>
        <strain evidence="8 9">DSM 23229</strain>
    </source>
</reference>
<protein>
    <submittedName>
        <fullName evidence="8">Inner membrane transporter RhtA</fullName>
    </submittedName>
</protein>
<dbReference type="NCBIfam" id="NF007823">
    <property type="entry name" value="PRK10532.1"/>
    <property type="match status" value="1"/>
</dbReference>
<comment type="caution">
    <text evidence="8">The sequence shown here is derived from an EMBL/GenBank/DDBJ whole genome shotgun (WGS) entry which is preliminary data.</text>
</comment>
<feature type="transmembrane region" description="Helical" evidence="6">
    <location>
        <begin position="76"/>
        <end position="94"/>
    </location>
</feature>
<dbReference type="Pfam" id="PF00892">
    <property type="entry name" value="EamA"/>
    <property type="match status" value="1"/>
</dbReference>
<dbReference type="InterPro" id="IPR050638">
    <property type="entry name" value="AA-Vitamin_Transporters"/>
</dbReference>
<organism evidence="8 9">
    <name type="scientific">Kushneria sinocarnis</name>
    <dbReference type="NCBI Taxonomy" id="595502"/>
    <lineage>
        <taxon>Bacteria</taxon>
        <taxon>Pseudomonadati</taxon>
        <taxon>Pseudomonadota</taxon>
        <taxon>Gammaproteobacteria</taxon>
        <taxon>Oceanospirillales</taxon>
        <taxon>Halomonadaceae</taxon>
        <taxon>Kushneria</taxon>
    </lineage>
</organism>
<evidence type="ECO:0000259" key="7">
    <source>
        <dbReference type="Pfam" id="PF00892"/>
    </source>
</evidence>